<protein>
    <submittedName>
        <fullName evidence="3">DUF1622 domain-containing protein</fullName>
    </submittedName>
</protein>
<feature type="region of interest" description="Disordered" evidence="1">
    <location>
        <begin position="1"/>
        <end position="23"/>
    </location>
</feature>
<proteinExistence type="predicted"/>
<dbReference type="Proteomes" id="UP001058860">
    <property type="component" value="Chromosome"/>
</dbReference>
<reference evidence="4" key="1">
    <citation type="submission" date="2021-11" db="EMBL/GenBank/DDBJ databases">
        <title>Cultivation dependent microbiological survey of springs from the worlds oldest radium mine currently devoted to the extraction of radon-saturated water.</title>
        <authorList>
            <person name="Kapinusova G."/>
            <person name="Smrhova T."/>
            <person name="Strejcek M."/>
            <person name="Suman J."/>
            <person name="Jani K."/>
            <person name="Pajer P."/>
            <person name="Uhlik O."/>
        </authorList>
    </citation>
    <scope>NUCLEOTIDE SEQUENCE [LARGE SCALE GENOMIC DNA]</scope>
    <source>
        <strain evidence="4">J379</strain>
    </source>
</reference>
<evidence type="ECO:0000256" key="2">
    <source>
        <dbReference type="SAM" id="Phobius"/>
    </source>
</evidence>
<dbReference type="Pfam" id="PF07784">
    <property type="entry name" value="DUF1622"/>
    <property type="match status" value="1"/>
</dbReference>
<dbReference type="EMBL" id="CP088295">
    <property type="protein sequence ID" value="UUY03647.1"/>
    <property type="molecule type" value="Genomic_DNA"/>
</dbReference>
<gene>
    <name evidence="3" type="ORF">LRS13_23750</name>
</gene>
<keyword evidence="2" id="KW-0472">Membrane</keyword>
<name>A0ABY5PGD7_9ACTN</name>
<sequence>MSCPRRRRPRGAAQSGEVGGEHAVHPGVVQVAAAVGDLPEGGHARLLREEVQDAVAVALVVRDEVRDGGRDVVCRGFVTPRADVEGGALAEGGHESLLRPNRRMTVWLDTPAAAVTTVPRMDYEHTISEVVKGVEAVGAGIMVFGGLWALVLFVPRALKADAVELPYDELRRNLGRAILLGLEVLIVADIVRTIIVDPTLESVAVLGGSSSSGSS</sequence>
<organism evidence="3 4">
    <name type="scientific">Svornostia abyssi</name>
    <dbReference type="NCBI Taxonomy" id="2898438"/>
    <lineage>
        <taxon>Bacteria</taxon>
        <taxon>Bacillati</taxon>
        <taxon>Actinomycetota</taxon>
        <taxon>Thermoleophilia</taxon>
        <taxon>Solirubrobacterales</taxon>
        <taxon>Baekduiaceae</taxon>
        <taxon>Svornostia</taxon>
    </lineage>
</organism>
<dbReference type="InterPro" id="IPR012427">
    <property type="entry name" value="DUF1622"/>
</dbReference>
<evidence type="ECO:0000256" key="1">
    <source>
        <dbReference type="SAM" id="MobiDB-lite"/>
    </source>
</evidence>
<evidence type="ECO:0000313" key="4">
    <source>
        <dbReference type="Proteomes" id="UP001058860"/>
    </source>
</evidence>
<keyword evidence="4" id="KW-1185">Reference proteome</keyword>
<feature type="transmembrane region" description="Helical" evidence="2">
    <location>
        <begin position="130"/>
        <end position="154"/>
    </location>
</feature>
<feature type="compositionally biased region" description="Basic residues" evidence="1">
    <location>
        <begin position="1"/>
        <end position="10"/>
    </location>
</feature>
<evidence type="ECO:0000313" key="3">
    <source>
        <dbReference type="EMBL" id="UUY03647.1"/>
    </source>
</evidence>
<accession>A0ABY5PGD7</accession>
<dbReference type="RefSeq" id="WP_353864149.1">
    <property type="nucleotide sequence ID" value="NZ_CP088295.1"/>
</dbReference>
<keyword evidence="2" id="KW-1133">Transmembrane helix</keyword>
<keyword evidence="2" id="KW-0812">Transmembrane</keyword>